<keyword evidence="4 6" id="KW-1133">Transmembrane helix</keyword>
<keyword evidence="9" id="KW-1185">Reference proteome</keyword>
<organism evidence="8 9">
    <name type="scientific">Paenarthrobacter histidinolovorans</name>
    <dbReference type="NCBI Taxonomy" id="43664"/>
    <lineage>
        <taxon>Bacteria</taxon>
        <taxon>Bacillati</taxon>
        <taxon>Actinomycetota</taxon>
        <taxon>Actinomycetes</taxon>
        <taxon>Micrococcales</taxon>
        <taxon>Micrococcaceae</taxon>
        <taxon>Paenarthrobacter</taxon>
    </lineage>
</organism>
<dbReference type="InterPro" id="IPR024320">
    <property type="entry name" value="LPG_synthase_C"/>
</dbReference>
<dbReference type="InterPro" id="IPR035952">
    <property type="entry name" value="Rhomboid-like_sf"/>
</dbReference>
<accession>A0ABW8N533</accession>
<evidence type="ECO:0000256" key="2">
    <source>
        <dbReference type="ARBA" id="ARBA00022475"/>
    </source>
</evidence>
<name>A0ABW8N533_9MICC</name>
<keyword evidence="3 6" id="KW-0812">Transmembrane</keyword>
<keyword evidence="8" id="KW-0808">Transferase</keyword>
<feature type="transmembrane region" description="Helical" evidence="6">
    <location>
        <begin position="24"/>
        <end position="44"/>
    </location>
</feature>
<dbReference type="GO" id="GO:0050071">
    <property type="term" value="F:phosphatidylglycerol lysyltransferase activity"/>
    <property type="evidence" value="ECO:0007669"/>
    <property type="project" value="UniProtKB-EC"/>
</dbReference>
<dbReference type="Pfam" id="PF09924">
    <property type="entry name" value="LPG_synthase_C"/>
    <property type="match status" value="1"/>
</dbReference>
<feature type="transmembrane region" description="Helical" evidence="6">
    <location>
        <begin position="68"/>
        <end position="94"/>
    </location>
</feature>
<feature type="transmembrane region" description="Helical" evidence="6">
    <location>
        <begin position="396"/>
        <end position="416"/>
    </location>
</feature>
<evidence type="ECO:0000313" key="8">
    <source>
        <dbReference type="EMBL" id="MFK4638680.1"/>
    </source>
</evidence>
<dbReference type="EMBL" id="JBIYEW010000003">
    <property type="protein sequence ID" value="MFK4638680.1"/>
    <property type="molecule type" value="Genomic_DNA"/>
</dbReference>
<dbReference type="Proteomes" id="UP001620520">
    <property type="component" value="Unassembled WGS sequence"/>
</dbReference>
<gene>
    <name evidence="8" type="ORF">ABIA52_001569</name>
</gene>
<evidence type="ECO:0000259" key="7">
    <source>
        <dbReference type="Pfam" id="PF09924"/>
    </source>
</evidence>
<feature type="transmembrane region" description="Helical" evidence="6">
    <location>
        <begin position="459"/>
        <end position="482"/>
    </location>
</feature>
<evidence type="ECO:0000313" key="9">
    <source>
        <dbReference type="Proteomes" id="UP001620520"/>
    </source>
</evidence>
<dbReference type="InterPro" id="IPR051211">
    <property type="entry name" value="PG_lysyltransferase"/>
</dbReference>
<comment type="caution">
    <text evidence="8">The sequence shown here is derived from an EMBL/GenBank/DDBJ whole genome shotgun (WGS) entry which is preliminary data.</text>
</comment>
<feature type="transmembrane region" description="Helical" evidence="6">
    <location>
        <begin position="144"/>
        <end position="162"/>
    </location>
</feature>
<dbReference type="PANTHER" id="PTHR34697">
    <property type="entry name" value="PHOSPHATIDYLGLYCEROL LYSYLTRANSFERASE"/>
    <property type="match status" value="1"/>
</dbReference>
<evidence type="ECO:0000256" key="1">
    <source>
        <dbReference type="ARBA" id="ARBA00004651"/>
    </source>
</evidence>
<dbReference type="PANTHER" id="PTHR34697:SF2">
    <property type="entry name" value="PHOSPHATIDYLGLYCEROL LYSYLTRANSFERASE"/>
    <property type="match status" value="1"/>
</dbReference>
<comment type="subcellular location">
    <subcellularLocation>
        <location evidence="1">Cell membrane</location>
        <topology evidence="1">Multi-pass membrane protein</topology>
    </subcellularLocation>
</comment>
<evidence type="ECO:0000256" key="5">
    <source>
        <dbReference type="ARBA" id="ARBA00023136"/>
    </source>
</evidence>
<sequence>MSLAVRGVILPALRQTAKHIRRTPFTVGVLALFVALSVISGSFVSGPPEPWLRVAGVSLAGLKSGEWWSIWTSLFFTTNPLAYVTAVLMIVFLLGLAERRFGSLKTAAVFFGSQFASVSVFLLVTQVAQAFDDDWLARMADTRLIGPYAAVLSTCLAASALLPMLWQRRLRTVVLSISLLLVLYVGHAETVVGFLGALIGLAAGWWTQSSQGHLHLHRSTGREVRNLLSLTMAIFAVGPIVTAAAKSPSGPLALLRDVILNPIPTLGQVESNCGGTIDVSCLELGRQGYTGPFGLALAVVPVVLLLICADGMRRGRRLALGIAIGVQVLVVVLSAIYLGLFATIPRPQGRPHGGMMNSAVVHLIPLVLVPLILAVLLYAYRGHFRVVSSHRLRRRVFWSVGLTGVGLGLAYCIVWFSSGGMSRDGGLLGLAAELARQYLPVPLPGAYRKVFAERDVLEVFLFSYSGTVFWLVALVGVWVLFIRGNHTGGRDQEARWQARQLVKSGGDSLSWMALWEPNKYWFAPDGNGGVAYQQHGHVALTMAGPFGPAGKHVETAADFLEYCSQHALIPCFYSCTDELWPMLQARGFRRVAVAQETRLRIRDLEFRGKEWQNVRTSLNRAAKLGITARWSRFSELPNGIRAQISEVSEEWAAQKKIPEMGFTLGGLDELEDDDVLCGVAVDDSGHVHGVTSWLPVFEDGKVVSWTLDFMRRRGDAFPGVMEFLIASAVLHLRDSVEVISLSGSPLAREKGELEEQAKGLAGLLDVVGQALEPVYGFRSLASFKSRFQPEYRTLYMYYQDPLHLPAMGRALSRAYLPGLSVRHSARLLRTLVG</sequence>
<dbReference type="Gene3D" id="1.20.1540.10">
    <property type="entry name" value="Rhomboid-like"/>
    <property type="match status" value="1"/>
</dbReference>
<evidence type="ECO:0000256" key="3">
    <source>
        <dbReference type="ARBA" id="ARBA00022692"/>
    </source>
</evidence>
<feature type="transmembrane region" description="Helical" evidence="6">
    <location>
        <begin position="191"/>
        <end position="207"/>
    </location>
</feature>
<evidence type="ECO:0000256" key="4">
    <source>
        <dbReference type="ARBA" id="ARBA00022989"/>
    </source>
</evidence>
<reference evidence="8 9" key="1">
    <citation type="submission" date="2024-10" db="EMBL/GenBank/DDBJ databases">
        <title>Novel secondary metabolite-producing bacteria for plant disease control.</title>
        <authorList>
            <person name="Chevrette M."/>
        </authorList>
    </citation>
    <scope>NUCLEOTIDE SEQUENCE [LARGE SCALE GENOMIC DNA]</scope>
    <source>
        <strain evidence="8 9">J30 TE3557</strain>
    </source>
</reference>
<feature type="domain" description="Phosphatidylglycerol lysyltransferase C-terminal" evidence="7">
    <location>
        <begin position="501"/>
        <end position="798"/>
    </location>
</feature>
<feature type="transmembrane region" description="Helical" evidence="6">
    <location>
        <begin position="360"/>
        <end position="380"/>
    </location>
</feature>
<feature type="transmembrane region" description="Helical" evidence="6">
    <location>
        <begin position="106"/>
        <end position="124"/>
    </location>
</feature>
<evidence type="ECO:0000256" key="6">
    <source>
        <dbReference type="SAM" id="Phobius"/>
    </source>
</evidence>
<feature type="transmembrane region" description="Helical" evidence="6">
    <location>
        <begin position="289"/>
        <end position="309"/>
    </location>
</feature>
<protein>
    <submittedName>
        <fullName evidence="8">Phosphatidylglycerol lysyltransferase</fullName>
        <ecNumber evidence="8">2.3.2.3</ecNumber>
    </submittedName>
</protein>
<feature type="transmembrane region" description="Helical" evidence="6">
    <location>
        <begin position="318"/>
        <end position="340"/>
    </location>
</feature>
<keyword evidence="2" id="KW-1003">Cell membrane</keyword>
<keyword evidence="5 6" id="KW-0472">Membrane</keyword>
<proteinExistence type="predicted"/>
<keyword evidence="8" id="KW-0012">Acyltransferase</keyword>
<dbReference type="EC" id="2.3.2.3" evidence="8"/>
<dbReference type="SUPFAM" id="SSF144091">
    <property type="entry name" value="Rhomboid-like"/>
    <property type="match status" value="1"/>
</dbReference>